<name>A0A3E3DYE8_9FIRM</name>
<reference evidence="1 2" key="1">
    <citation type="submission" date="2018-08" db="EMBL/GenBank/DDBJ databases">
        <title>A genome reference for cultivated species of the human gut microbiota.</title>
        <authorList>
            <person name="Zou Y."/>
            <person name="Xue W."/>
            <person name="Luo G."/>
        </authorList>
    </citation>
    <scope>NUCLEOTIDE SEQUENCE [LARGE SCALE GENOMIC DNA]</scope>
    <source>
        <strain evidence="1 2">AM25-6</strain>
    </source>
</reference>
<dbReference type="AlphaFoldDB" id="A0A3E3DYE8"/>
<sequence>MLLKSVIVLLIYYFWLHFHAGKCQLLQCIFQTENADKALKYRLYRHLPAYEKIIRNLVSFYCTKLIITYKTNLFSNFKNRKNILMLIAFEKIMFYST</sequence>
<dbReference type="EMBL" id="QUSM01000003">
    <property type="protein sequence ID" value="RGD74280.1"/>
    <property type="molecule type" value="Genomic_DNA"/>
</dbReference>
<proteinExistence type="predicted"/>
<evidence type="ECO:0000313" key="1">
    <source>
        <dbReference type="EMBL" id="RGD74280.1"/>
    </source>
</evidence>
<organism evidence="1 2">
    <name type="scientific">Anaerofustis stercorihominis</name>
    <dbReference type="NCBI Taxonomy" id="214853"/>
    <lineage>
        <taxon>Bacteria</taxon>
        <taxon>Bacillati</taxon>
        <taxon>Bacillota</taxon>
        <taxon>Clostridia</taxon>
        <taxon>Eubacteriales</taxon>
        <taxon>Eubacteriaceae</taxon>
        <taxon>Anaerofustis</taxon>
    </lineage>
</organism>
<protein>
    <submittedName>
        <fullName evidence="1">Uncharacterized protein</fullName>
    </submittedName>
</protein>
<evidence type="ECO:0000313" key="2">
    <source>
        <dbReference type="Proteomes" id="UP000261212"/>
    </source>
</evidence>
<dbReference type="Proteomes" id="UP000261212">
    <property type="component" value="Unassembled WGS sequence"/>
</dbReference>
<gene>
    <name evidence="1" type="ORF">DW687_05805</name>
</gene>
<comment type="caution">
    <text evidence="1">The sequence shown here is derived from an EMBL/GenBank/DDBJ whole genome shotgun (WGS) entry which is preliminary data.</text>
</comment>
<accession>A0A3E3DYE8</accession>